<accession>A0A0F0K9G0</accession>
<dbReference type="RefSeq" id="WP_052674507.1">
    <property type="nucleotide sequence ID" value="NZ_JYIT01000086.1"/>
</dbReference>
<evidence type="ECO:0000313" key="2">
    <source>
        <dbReference type="Proteomes" id="UP000033448"/>
    </source>
</evidence>
<comment type="caution">
    <text evidence="1">The sequence shown here is derived from an EMBL/GenBank/DDBJ whole genome shotgun (WGS) entry which is preliminary data.</text>
</comment>
<name>A0A0F0K9G0_9MICO</name>
<dbReference type="Pfam" id="PF19607">
    <property type="entry name" value="DUF6112"/>
    <property type="match status" value="1"/>
</dbReference>
<evidence type="ECO:0000313" key="1">
    <source>
        <dbReference type="EMBL" id="KJL17553.1"/>
    </source>
</evidence>
<organism evidence="1 2">
    <name type="scientific">Microbacterium azadirachtae</name>
    <dbReference type="NCBI Taxonomy" id="582680"/>
    <lineage>
        <taxon>Bacteria</taxon>
        <taxon>Bacillati</taxon>
        <taxon>Actinomycetota</taxon>
        <taxon>Actinomycetes</taxon>
        <taxon>Micrococcales</taxon>
        <taxon>Microbacteriaceae</taxon>
        <taxon>Microbacterium</taxon>
    </lineage>
</organism>
<proteinExistence type="predicted"/>
<dbReference type="PATRIC" id="fig|582680.7.peg.3859"/>
<dbReference type="InterPro" id="IPR046094">
    <property type="entry name" value="DUF6112"/>
</dbReference>
<dbReference type="Proteomes" id="UP000033448">
    <property type="component" value="Unassembled WGS sequence"/>
</dbReference>
<reference evidence="1 2" key="1">
    <citation type="submission" date="2015-02" db="EMBL/GenBank/DDBJ databases">
        <title>Draft genome sequences of ten Microbacterium spp. with emphasis on heavy metal contaminated environments.</title>
        <authorList>
            <person name="Corretto E."/>
        </authorList>
    </citation>
    <scope>NUCLEOTIDE SEQUENCE [LARGE SCALE GENOMIC DNA]</scope>
    <source>
        <strain evidence="1 2">DSM 23848</strain>
    </source>
</reference>
<keyword evidence="2" id="KW-1185">Reference proteome</keyword>
<protein>
    <submittedName>
        <fullName evidence="1">Uncharacterized protein</fullName>
    </submittedName>
</protein>
<dbReference type="EMBL" id="JYIT01000086">
    <property type="protein sequence ID" value="KJL17553.1"/>
    <property type="molecule type" value="Genomic_DNA"/>
</dbReference>
<gene>
    <name evidence="1" type="ORF">RL72_03802</name>
</gene>
<sequence>MIVLVVAALMLLICAIAWGHRRPNGEHAPRAPKIRHGAFYVLAETALARADVTWVNFLFALGARL</sequence>
<dbReference type="AlphaFoldDB" id="A0A0F0K9G0"/>